<comment type="subunit">
    <text evidence="2">Homodimer.</text>
</comment>
<comment type="similarity">
    <text evidence="2">Belongs to the UPP synthase family.</text>
</comment>
<keyword evidence="4" id="KW-1185">Reference proteome</keyword>
<evidence type="ECO:0000256" key="1">
    <source>
        <dbReference type="ARBA" id="ARBA00022679"/>
    </source>
</evidence>
<comment type="cofactor">
    <cofactor evidence="2">
        <name>Mg(2+)</name>
        <dbReference type="ChEBI" id="CHEBI:18420"/>
    </cofactor>
    <text evidence="2">Binds 2 magnesium ions per subunit.</text>
</comment>
<dbReference type="GO" id="GO:0000287">
    <property type="term" value="F:magnesium ion binding"/>
    <property type="evidence" value="ECO:0007669"/>
    <property type="project" value="UniProtKB-UniRule"/>
</dbReference>
<evidence type="ECO:0000256" key="2">
    <source>
        <dbReference type="HAMAP-Rule" id="MF_01139"/>
    </source>
</evidence>
<dbReference type="GO" id="GO:0030145">
    <property type="term" value="F:manganese ion binding"/>
    <property type="evidence" value="ECO:0007669"/>
    <property type="project" value="TreeGrafter"/>
</dbReference>
<feature type="active site" description="Proton acceptor" evidence="2">
    <location>
        <position position="79"/>
    </location>
</feature>
<evidence type="ECO:0000313" key="4">
    <source>
        <dbReference type="Proteomes" id="UP000002892"/>
    </source>
</evidence>
<feature type="binding site" evidence="2">
    <location>
        <position position="82"/>
    </location>
    <ligand>
        <name>substrate</name>
    </ligand>
</feature>
<feature type="binding site" evidence="2">
    <location>
        <position position="218"/>
    </location>
    <ligand>
        <name>Mg(2+)</name>
        <dbReference type="ChEBI" id="CHEBI:18420"/>
    </ligand>
</feature>
<proteinExistence type="inferred from homology"/>
<dbReference type="STRING" id="646529.Desaci_3555"/>
<organism evidence="3 4">
    <name type="scientific">Desulfosporosinus acidiphilus (strain DSM 22704 / JCM 16185 / SJ4)</name>
    <dbReference type="NCBI Taxonomy" id="646529"/>
    <lineage>
        <taxon>Bacteria</taxon>
        <taxon>Bacillati</taxon>
        <taxon>Bacillota</taxon>
        <taxon>Clostridia</taxon>
        <taxon>Eubacteriales</taxon>
        <taxon>Desulfitobacteriaceae</taxon>
        <taxon>Desulfosporosinus</taxon>
    </lineage>
</organism>
<dbReference type="PANTHER" id="PTHR10291">
    <property type="entry name" value="DEHYDRODOLICHYL DIPHOSPHATE SYNTHASE FAMILY MEMBER"/>
    <property type="match status" value="1"/>
</dbReference>
<reference evidence="3 4" key="1">
    <citation type="journal article" date="2012" name="J. Bacteriol.">
        <title>Complete genome sequences of Desulfosporosinus orientis DSM765T, Desulfosporosinus youngiae DSM17734T, Desulfosporosinus meridiei DSM13257T, and Desulfosporosinus acidiphilus DSM22704T.</title>
        <authorList>
            <person name="Pester M."/>
            <person name="Brambilla E."/>
            <person name="Alazard D."/>
            <person name="Rattei T."/>
            <person name="Weinmaier T."/>
            <person name="Han J."/>
            <person name="Lucas S."/>
            <person name="Lapidus A."/>
            <person name="Cheng J.F."/>
            <person name="Goodwin L."/>
            <person name="Pitluck S."/>
            <person name="Peters L."/>
            <person name="Ovchinnikova G."/>
            <person name="Teshima H."/>
            <person name="Detter J.C."/>
            <person name="Han C.S."/>
            <person name="Tapia R."/>
            <person name="Land M.L."/>
            <person name="Hauser L."/>
            <person name="Kyrpides N.C."/>
            <person name="Ivanova N.N."/>
            <person name="Pagani I."/>
            <person name="Huntmann M."/>
            <person name="Wei C.L."/>
            <person name="Davenport K.W."/>
            <person name="Daligault H."/>
            <person name="Chain P.S."/>
            <person name="Chen A."/>
            <person name="Mavromatis K."/>
            <person name="Markowitz V."/>
            <person name="Szeto E."/>
            <person name="Mikhailova N."/>
            <person name="Pati A."/>
            <person name="Wagner M."/>
            <person name="Woyke T."/>
            <person name="Ollivier B."/>
            <person name="Klenk H.P."/>
            <person name="Spring S."/>
            <person name="Loy A."/>
        </authorList>
    </citation>
    <scope>NUCLEOTIDE SEQUENCE [LARGE SCALE GENOMIC DNA]</scope>
    <source>
        <strain evidence="4">DSM 22704 / JCM 16185 / SJ4</strain>
    </source>
</reference>
<feature type="binding site" evidence="2">
    <location>
        <position position="48"/>
    </location>
    <ligand>
        <name>substrate</name>
    </ligand>
</feature>
<sequence length="254" mass="29331">MWFKPRNQLKDDLQDQVAMDRLPRHLAIIMDGNGRWAQKRALPRSMGHRAGVEALRKIVKTCSKLGIQILTVYAFSTENWSRPKDEVGILMKLLTEYLRKELEELHQNNVVIRAIGILKDLPMEAQHELKRAVERTKNNSGLVLNLALNYGGRAEIIDAVKKMSQDVLEGKQTIEEIDEKLFSDKLFTGGLPDPDLLIRTSGEMRLSNFLLWQLAYTEFLVVEEFWPDFGENSLIEAIKVYQKRDRRYGGIHKN</sequence>
<protein>
    <recommendedName>
        <fullName evidence="2">Isoprenyl transferase</fullName>
        <ecNumber evidence="2">2.5.1.-</ecNumber>
    </recommendedName>
</protein>
<feature type="active site" evidence="2">
    <location>
        <position position="31"/>
    </location>
</feature>
<keyword evidence="1 2" id="KW-0808">Transferase</keyword>
<feature type="binding site" evidence="2">
    <location>
        <position position="31"/>
    </location>
    <ligand>
        <name>Mg(2+)</name>
        <dbReference type="ChEBI" id="CHEBI:18420"/>
    </ligand>
</feature>
<dbReference type="EC" id="2.5.1.-" evidence="2"/>
<comment type="function">
    <text evidence="2">Catalyzes the condensation of isopentenyl diphosphate (IPP) with allylic pyrophosphates generating different type of terpenoids.</text>
</comment>
<accession>I4D9G2</accession>
<dbReference type="KEGG" id="dai:Desaci_3555"/>
<dbReference type="PROSITE" id="PS01066">
    <property type="entry name" value="UPP_SYNTHASE"/>
    <property type="match status" value="1"/>
</dbReference>
<dbReference type="InterPro" id="IPR036424">
    <property type="entry name" value="UPP_synth-like_sf"/>
</dbReference>
<dbReference type="NCBIfam" id="NF011405">
    <property type="entry name" value="PRK14830.1"/>
    <property type="match status" value="1"/>
</dbReference>
<feature type="binding site" evidence="2">
    <location>
        <begin position="205"/>
        <end position="207"/>
    </location>
    <ligand>
        <name>substrate</name>
    </ligand>
</feature>
<dbReference type="OrthoDB" id="4191603at2"/>
<dbReference type="RefSeq" id="WP_014828424.1">
    <property type="nucleotide sequence ID" value="NC_018068.1"/>
</dbReference>
<dbReference type="GO" id="GO:0016094">
    <property type="term" value="P:polyprenol biosynthetic process"/>
    <property type="evidence" value="ECO:0007669"/>
    <property type="project" value="TreeGrafter"/>
</dbReference>
<feature type="binding site" evidence="2">
    <location>
        <position position="44"/>
    </location>
    <ligand>
        <name>substrate</name>
    </ligand>
</feature>
<name>I4D9G2_DESAJ</name>
<dbReference type="AlphaFoldDB" id="I4D9G2"/>
<dbReference type="InterPro" id="IPR018520">
    <property type="entry name" value="UPP_synth-like_CS"/>
</dbReference>
<dbReference type="eggNOG" id="COG0020">
    <property type="taxonomic scope" value="Bacteria"/>
</dbReference>
<dbReference type="NCBIfam" id="TIGR00055">
    <property type="entry name" value="uppS"/>
    <property type="match status" value="1"/>
</dbReference>
<dbReference type="Proteomes" id="UP000002892">
    <property type="component" value="Chromosome"/>
</dbReference>
<dbReference type="FunFam" id="3.40.1180.10:FF:000001">
    <property type="entry name" value="(2E,6E)-farnesyl-diphosphate-specific ditrans,polycis-undecaprenyl-diphosphate synthase"/>
    <property type="match status" value="1"/>
</dbReference>
<dbReference type="GO" id="GO:0005829">
    <property type="term" value="C:cytosol"/>
    <property type="evidence" value="ECO:0007669"/>
    <property type="project" value="TreeGrafter"/>
</dbReference>
<dbReference type="Gene3D" id="3.40.1180.10">
    <property type="entry name" value="Decaprenyl diphosphate synthase-like"/>
    <property type="match status" value="1"/>
</dbReference>
<dbReference type="CDD" id="cd00475">
    <property type="entry name" value="Cis_IPPS"/>
    <property type="match status" value="1"/>
</dbReference>
<dbReference type="PANTHER" id="PTHR10291:SF0">
    <property type="entry name" value="DEHYDRODOLICHYL DIPHOSPHATE SYNTHASE 2"/>
    <property type="match status" value="1"/>
</dbReference>
<dbReference type="InterPro" id="IPR001441">
    <property type="entry name" value="UPP_synth-like"/>
</dbReference>
<feature type="binding site" evidence="2">
    <location>
        <position position="80"/>
    </location>
    <ligand>
        <name>substrate</name>
    </ligand>
</feature>
<dbReference type="EMBL" id="CP003639">
    <property type="protein sequence ID" value="AFM42436.1"/>
    <property type="molecule type" value="Genomic_DNA"/>
</dbReference>
<dbReference type="Pfam" id="PF01255">
    <property type="entry name" value="Prenyltransf"/>
    <property type="match status" value="1"/>
</dbReference>
<feature type="binding site" evidence="2">
    <location>
        <position position="199"/>
    </location>
    <ligand>
        <name>substrate</name>
    </ligand>
</feature>
<keyword evidence="2" id="KW-0479">Metal-binding</keyword>
<feature type="binding site" evidence="2">
    <location>
        <position position="36"/>
    </location>
    <ligand>
        <name>substrate</name>
    </ligand>
</feature>
<feature type="binding site" evidence="2">
    <location>
        <begin position="76"/>
        <end position="78"/>
    </location>
    <ligand>
        <name>substrate</name>
    </ligand>
</feature>
<dbReference type="HOGENOM" id="CLU_038505_1_1_9"/>
<evidence type="ECO:0000313" key="3">
    <source>
        <dbReference type="EMBL" id="AFM42436.1"/>
    </source>
</evidence>
<dbReference type="SUPFAM" id="SSF64005">
    <property type="entry name" value="Undecaprenyl diphosphate synthase"/>
    <property type="match status" value="1"/>
</dbReference>
<gene>
    <name evidence="3" type="ordered locus">Desaci_3555</name>
</gene>
<dbReference type="HAMAP" id="MF_01139">
    <property type="entry name" value="ISPT"/>
    <property type="match status" value="1"/>
</dbReference>
<dbReference type="GO" id="GO:0008834">
    <property type="term" value="F:ditrans,polycis-undecaprenyl-diphosphate synthase [(2E,6E)-farnesyl-diphosphate specific] activity"/>
    <property type="evidence" value="ECO:0007669"/>
    <property type="project" value="TreeGrafter"/>
</dbReference>
<feature type="binding site" evidence="2">
    <location>
        <begin position="32"/>
        <end position="35"/>
    </location>
    <ligand>
        <name>substrate</name>
    </ligand>
</feature>
<keyword evidence="2" id="KW-0460">Magnesium</keyword>